<dbReference type="InterPro" id="IPR052523">
    <property type="entry name" value="Trichothecene_AcTrans"/>
</dbReference>
<dbReference type="InterPro" id="IPR000182">
    <property type="entry name" value="GNAT_dom"/>
</dbReference>
<dbReference type="CDD" id="cd04301">
    <property type="entry name" value="NAT_SF"/>
    <property type="match status" value="1"/>
</dbReference>
<dbReference type="PANTHER" id="PTHR42791:SF2">
    <property type="entry name" value="N-ACETYLTRANSFERASE DOMAIN-CONTAINING PROTEIN"/>
    <property type="match status" value="1"/>
</dbReference>
<dbReference type="AlphaFoldDB" id="A0AAI8YQ37"/>
<organism evidence="3 4">
    <name type="scientific">Anthostomella pinea</name>
    <dbReference type="NCBI Taxonomy" id="933095"/>
    <lineage>
        <taxon>Eukaryota</taxon>
        <taxon>Fungi</taxon>
        <taxon>Dikarya</taxon>
        <taxon>Ascomycota</taxon>
        <taxon>Pezizomycotina</taxon>
        <taxon>Sordariomycetes</taxon>
        <taxon>Xylariomycetidae</taxon>
        <taxon>Xylariales</taxon>
        <taxon>Xylariaceae</taxon>
        <taxon>Anthostomella</taxon>
    </lineage>
</organism>
<evidence type="ECO:0000256" key="1">
    <source>
        <dbReference type="SAM" id="MobiDB-lite"/>
    </source>
</evidence>
<dbReference type="GO" id="GO:0016747">
    <property type="term" value="F:acyltransferase activity, transferring groups other than amino-acyl groups"/>
    <property type="evidence" value="ECO:0007669"/>
    <property type="project" value="InterPro"/>
</dbReference>
<dbReference type="InterPro" id="IPR016181">
    <property type="entry name" value="Acyl_CoA_acyltransferase"/>
</dbReference>
<dbReference type="EMBL" id="CAUWAG010000020">
    <property type="protein sequence ID" value="CAJ2513129.1"/>
    <property type="molecule type" value="Genomic_DNA"/>
</dbReference>
<proteinExistence type="predicted"/>
<comment type="caution">
    <text evidence="3">The sequence shown here is derived from an EMBL/GenBank/DDBJ whole genome shotgun (WGS) entry which is preliminary data.</text>
</comment>
<accession>A0AAI8YQ37</accession>
<gene>
    <name evidence="3" type="ORF">KHLLAP_LOCUS13597</name>
</gene>
<dbReference type="Proteomes" id="UP001295740">
    <property type="component" value="Unassembled WGS sequence"/>
</dbReference>
<evidence type="ECO:0000313" key="3">
    <source>
        <dbReference type="EMBL" id="CAJ2513129.1"/>
    </source>
</evidence>
<keyword evidence="4" id="KW-1185">Reference proteome</keyword>
<sequence>MANPTFTLSRATLQDIPTLAAIAALAFKNDTNTQLKAAAQPPGAFEAGMAGMAGGLRQWIQTPERCAVLKAVNDRNNTIVGSVQWGFRGVPVGRTHVAEVLTGPANDVVADEEVLDGGEHSRLSPEKQQIQTEPTARIKALETMTSAHLAAFQRRIMPDDNNTQCMYIGGVTVDPAYQAQGVGTQLVRWGTEQADRAGVFCWVCSSEGGWGMFERLGFREVERLTVGLDEWAVGPPPSGKGEGEEEGEGDGDGTGDGTARGRWGEYTFRYMVRQPRDT</sequence>
<feature type="compositionally biased region" description="Acidic residues" evidence="1">
    <location>
        <begin position="243"/>
        <end position="253"/>
    </location>
</feature>
<name>A0AAI8YQ37_9PEZI</name>
<dbReference type="PROSITE" id="PS51186">
    <property type="entry name" value="GNAT"/>
    <property type="match status" value="1"/>
</dbReference>
<dbReference type="SUPFAM" id="SSF55729">
    <property type="entry name" value="Acyl-CoA N-acyltransferases (Nat)"/>
    <property type="match status" value="1"/>
</dbReference>
<feature type="domain" description="N-acetyltransferase" evidence="2">
    <location>
        <begin position="98"/>
        <end position="236"/>
    </location>
</feature>
<reference evidence="3" key="1">
    <citation type="submission" date="2023-10" db="EMBL/GenBank/DDBJ databases">
        <authorList>
            <person name="Hackl T."/>
        </authorList>
    </citation>
    <scope>NUCLEOTIDE SEQUENCE</scope>
</reference>
<evidence type="ECO:0000259" key="2">
    <source>
        <dbReference type="PROSITE" id="PS51186"/>
    </source>
</evidence>
<dbReference type="Gene3D" id="3.40.630.30">
    <property type="match status" value="1"/>
</dbReference>
<protein>
    <submittedName>
        <fullName evidence="3">Uu.00g012480.m01.CDS01</fullName>
    </submittedName>
</protein>
<dbReference type="Pfam" id="PF00583">
    <property type="entry name" value="Acetyltransf_1"/>
    <property type="match status" value="1"/>
</dbReference>
<dbReference type="PANTHER" id="PTHR42791">
    <property type="entry name" value="GNAT FAMILY ACETYLTRANSFERASE"/>
    <property type="match status" value="1"/>
</dbReference>
<feature type="region of interest" description="Disordered" evidence="1">
    <location>
        <begin position="230"/>
        <end position="262"/>
    </location>
</feature>
<evidence type="ECO:0000313" key="4">
    <source>
        <dbReference type="Proteomes" id="UP001295740"/>
    </source>
</evidence>